<comment type="function">
    <text evidence="10">Serine protease involved in intramembrane proteolysis.</text>
</comment>
<feature type="compositionally biased region" description="Basic and acidic residues" evidence="11">
    <location>
        <begin position="73"/>
        <end position="85"/>
    </location>
</feature>
<dbReference type="SUPFAM" id="SSF144091">
    <property type="entry name" value="Rhomboid-like"/>
    <property type="match status" value="1"/>
</dbReference>
<dbReference type="Gene3D" id="1.20.1540.10">
    <property type="entry name" value="Rhomboid-like"/>
    <property type="match status" value="1"/>
</dbReference>
<protein>
    <recommendedName>
        <fullName evidence="10">Rhomboid-type serine protease</fullName>
        <ecNumber evidence="10">3.4.21.105</ecNumber>
    </recommendedName>
</protein>
<evidence type="ECO:0000256" key="6">
    <source>
        <dbReference type="ARBA" id="ARBA00022801"/>
    </source>
</evidence>
<feature type="transmembrane region" description="Helical" evidence="10">
    <location>
        <begin position="298"/>
        <end position="320"/>
    </location>
</feature>
<evidence type="ECO:0000256" key="3">
    <source>
        <dbReference type="ARBA" id="ARBA00009045"/>
    </source>
</evidence>
<evidence type="ECO:0000256" key="4">
    <source>
        <dbReference type="ARBA" id="ARBA00022670"/>
    </source>
</evidence>
<dbReference type="PANTHER" id="PTHR22936:SF69">
    <property type="entry name" value="RHOMBOID-LIKE PROTEIN"/>
    <property type="match status" value="1"/>
</dbReference>
<keyword evidence="14" id="KW-1185">Reference proteome</keyword>
<comment type="similarity">
    <text evidence="3 10">Belongs to the peptidase S54 family.</text>
</comment>
<evidence type="ECO:0000259" key="12">
    <source>
        <dbReference type="Pfam" id="PF01694"/>
    </source>
</evidence>
<dbReference type="InterPro" id="IPR022764">
    <property type="entry name" value="Peptidase_S54_rhomboid_dom"/>
</dbReference>
<evidence type="ECO:0000256" key="11">
    <source>
        <dbReference type="SAM" id="MobiDB-lite"/>
    </source>
</evidence>
<evidence type="ECO:0000313" key="13">
    <source>
        <dbReference type="EMBL" id="RYO74494.1"/>
    </source>
</evidence>
<feature type="region of interest" description="Disordered" evidence="11">
    <location>
        <begin position="1"/>
        <end position="90"/>
    </location>
</feature>
<dbReference type="EC" id="3.4.21.105" evidence="10"/>
<comment type="subcellular location">
    <subcellularLocation>
        <location evidence="2 10">Membrane</location>
        <topology evidence="2 10">Multi-pass membrane protein</topology>
    </subcellularLocation>
</comment>
<feature type="transmembrane region" description="Helical" evidence="10">
    <location>
        <begin position="332"/>
        <end position="353"/>
    </location>
</feature>
<name>A0ABY0GRA7_9PEZI</name>
<sequence length="556" mass="61181">MDANEYYNNNNNNNKGPSPSARQTPAPYYSPYDNVYEPSIAASTQPPPSYATEPPRPHQQDRPGPSPFETDFDDHVYPADSRHTPMDSQNSFAQDTRYHSANDGNVSPVAGDGIPLQNQGKTQHHDSISGVGPMDSNDHVYDATEQRGANRRRMGRGQDKLRFGELGMLGASDRRGIPIFVYLFTIIQIAVFIGELVKAAKLTGSPIQTQPVFNPMIGPSTNVLINMGARYPPCMHNTRGIQNQTTRIEWPCPWTTTSDPNSADNKCTLSQVCGFGGVPEPLYQVPPGMDQDPAPNQWWRFIVPIFMHAGFIHIGFNLLLQITLGKEIERAIGSIRFFLVYMASGIFANVFGANYAGTAIPSTGASGALFGIIALTLLDLLYSWSERRNPGRELAFIVIQILVCFALGLLPGLDNFAHIGGFIIGLCLGISVLHSPNALRRRIGEDHFGGPSYSNLAGGRTGITSVAFPAFYRNPVGFFKGRKPLWWAWWLIRAAFLILIIAVFIVLLNSFYTNTSNCDWCRYLSCLNVNGWCDNMDIHVTPSPASSLAPRATPPP</sequence>
<evidence type="ECO:0000256" key="8">
    <source>
        <dbReference type="ARBA" id="ARBA00022989"/>
    </source>
</evidence>
<keyword evidence="5 10" id="KW-0812">Transmembrane</keyword>
<dbReference type="Proteomes" id="UP000294003">
    <property type="component" value="Unassembled WGS sequence"/>
</dbReference>
<dbReference type="InterPro" id="IPR002610">
    <property type="entry name" value="Peptidase_S54_rhomboid-like"/>
</dbReference>
<feature type="transmembrane region" description="Helical" evidence="10">
    <location>
        <begin position="416"/>
        <end position="433"/>
    </location>
</feature>
<dbReference type="EMBL" id="QJNS01000725">
    <property type="protein sequence ID" value="RYO74494.1"/>
    <property type="molecule type" value="Genomic_DNA"/>
</dbReference>
<evidence type="ECO:0000256" key="5">
    <source>
        <dbReference type="ARBA" id="ARBA00022692"/>
    </source>
</evidence>
<feature type="transmembrane region" description="Helical" evidence="10">
    <location>
        <begin position="394"/>
        <end position="410"/>
    </location>
</feature>
<organism evidence="13 14">
    <name type="scientific">Monosporascus cannonballus</name>
    <dbReference type="NCBI Taxonomy" id="155416"/>
    <lineage>
        <taxon>Eukaryota</taxon>
        <taxon>Fungi</taxon>
        <taxon>Dikarya</taxon>
        <taxon>Ascomycota</taxon>
        <taxon>Pezizomycotina</taxon>
        <taxon>Sordariomycetes</taxon>
        <taxon>Xylariomycetidae</taxon>
        <taxon>Xylariales</taxon>
        <taxon>Xylariales incertae sedis</taxon>
        <taxon>Monosporascus</taxon>
    </lineage>
</organism>
<accession>A0ABY0GRA7</accession>
<feature type="region of interest" description="Disordered" evidence="11">
    <location>
        <begin position="118"/>
        <end position="140"/>
    </location>
</feature>
<dbReference type="Pfam" id="PF01694">
    <property type="entry name" value="Rhomboid"/>
    <property type="match status" value="1"/>
</dbReference>
<keyword evidence="8 10" id="KW-1133">Transmembrane helix</keyword>
<comment type="caution">
    <text evidence="13">The sequence shown here is derived from an EMBL/GenBank/DDBJ whole genome shotgun (WGS) entry which is preliminary data.</text>
</comment>
<keyword evidence="9 10" id="KW-0472">Membrane</keyword>
<evidence type="ECO:0000256" key="9">
    <source>
        <dbReference type="ARBA" id="ARBA00023136"/>
    </source>
</evidence>
<keyword evidence="7 10" id="KW-0720">Serine protease</keyword>
<gene>
    <name evidence="13" type="ORF">DL762_010429</name>
</gene>
<evidence type="ECO:0000256" key="1">
    <source>
        <dbReference type="ARBA" id="ARBA00000156"/>
    </source>
</evidence>
<reference evidence="13 14" key="1">
    <citation type="submission" date="2018-06" db="EMBL/GenBank/DDBJ databases">
        <title>Complete Genomes of Monosporascus.</title>
        <authorList>
            <person name="Robinson A.J."/>
            <person name="Natvig D.O."/>
        </authorList>
    </citation>
    <scope>NUCLEOTIDE SEQUENCE [LARGE SCALE GENOMIC DNA]</scope>
    <source>
        <strain evidence="13 14">CBS 609.92</strain>
    </source>
</reference>
<dbReference type="PANTHER" id="PTHR22936">
    <property type="entry name" value="RHOMBOID-RELATED"/>
    <property type="match status" value="1"/>
</dbReference>
<keyword evidence="6 10" id="KW-0378">Hydrolase</keyword>
<feature type="transmembrane region" description="Helical" evidence="10">
    <location>
        <begin position="177"/>
        <end position="197"/>
    </location>
</feature>
<evidence type="ECO:0000256" key="2">
    <source>
        <dbReference type="ARBA" id="ARBA00004141"/>
    </source>
</evidence>
<feature type="domain" description="Peptidase S54 rhomboid" evidence="12">
    <location>
        <begin position="296"/>
        <end position="433"/>
    </location>
</feature>
<keyword evidence="4 10" id="KW-0645">Protease</keyword>
<proteinExistence type="inferred from homology"/>
<evidence type="ECO:0000256" key="7">
    <source>
        <dbReference type="ARBA" id="ARBA00022825"/>
    </source>
</evidence>
<feature type="transmembrane region" description="Helical" evidence="10">
    <location>
        <begin position="490"/>
        <end position="512"/>
    </location>
</feature>
<dbReference type="InterPro" id="IPR035952">
    <property type="entry name" value="Rhomboid-like_sf"/>
</dbReference>
<comment type="catalytic activity">
    <reaction evidence="1 10">
        <text>Cleaves type-1 transmembrane domains using a catalytic dyad composed of serine and histidine that are contributed by different transmembrane domains.</text>
        <dbReference type="EC" id="3.4.21.105"/>
    </reaction>
</comment>
<evidence type="ECO:0000313" key="14">
    <source>
        <dbReference type="Proteomes" id="UP000294003"/>
    </source>
</evidence>
<feature type="transmembrane region" description="Helical" evidence="10">
    <location>
        <begin position="359"/>
        <end position="382"/>
    </location>
</feature>
<evidence type="ECO:0000256" key="10">
    <source>
        <dbReference type="RuleBase" id="RU362115"/>
    </source>
</evidence>